<feature type="compositionally biased region" description="Basic and acidic residues" evidence="1">
    <location>
        <begin position="449"/>
        <end position="460"/>
    </location>
</feature>
<dbReference type="Gene3D" id="3.40.50.300">
    <property type="entry name" value="P-loop containing nucleotide triphosphate hydrolases"/>
    <property type="match status" value="2"/>
</dbReference>
<dbReference type="AlphaFoldDB" id="A0A238JY04"/>
<dbReference type="PANTHER" id="PTHR30121">
    <property type="entry name" value="UNCHARACTERIZED PROTEIN YJGR-RELATED"/>
    <property type="match status" value="1"/>
</dbReference>
<gene>
    <name evidence="3" type="ORF">RUA8715_00528</name>
</gene>
<evidence type="ECO:0000313" key="3">
    <source>
        <dbReference type="EMBL" id="SMX34586.1"/>
    </source>
</evidence>
<evidence type="ECO:0000313" key="4">
    <source>
        <dbReference type="Proteomes" id="UP000202485"/>
    </source>
</evidence>
<protein>
    <submittedName>
        <fullName evidence="3">AAA-like domain protein</fullName>
    </submittedName>
</protein>
<dbReference type="SUPFAM" id="SSF52540">
    <property type="entry name" value="P-loop containing nucleoside triphosphate hydrolases"/>
    <property type="match status" value="1"/>
</dbReference>
<evidence type="ECO:0000256" key="1">
    <source>
        <dbReference type="SAM" id="MobiDB-lite"/>
    </source>
</evidence>
<keyword evidence="4" id="KW-1185">Reference proteome</keyword>
<proteinExistence type="predicted"/>
<accession>A0A238JY04</accession>
<feature type="compositionally biased region" description="Low complexity" evidence="1">
    <location>
        <begin position="461"/>
        <end position="475"/>
    </location>
</feature>
<sequence>MTENVFVGGGGVEYKQRQGLTLKYANRHGLIAGATGTGKTVTLQILAEGFSQQGVPVFLSDVKGDLSGLARPGSPDHKLHQAFMDRAQRIGFADYSYAACPVTFWDLFGEQGHPVRTTVTEMGPLLFSRLLDLSEAQEGVLNIAFRVADEEGMPLLDLKDLQALLVWIGENRSQLSLRYGNVSTASIGAIQRRLLVLENQGGARLFGEPALELSDLMRLDENGHGMVNILASDKLMGAPGLYATFLLWLLSELFEELPEVGDPDKPKLVFFFDEAHLLFDDAPKVLVDKVEQVARLIRSKGVGVYFITQNPADIPEDILGQLGNRVQHALRAFTARDRKNLRLAAETYRENPAFDTETAIREVGVGEALTSMLERKGAPGMVERTLIRPPGSQLGPITDAERKAVMAASPMAGKYETLLDRKSAFEILQARAAKAAAEAEEAEPEEQDDTRSVSEREYSAARRYSGSRVGRSSARSVRKQDSFASAMSEAVIKELKGTTGRRIVRGILGGLFRNR</sequence>
<feature type="region of interest" description="Disordered" evidence="1">
    <location>
        <begin position="436"/>
        <end position="480"/>
    </location>
</feature>
<dbReference type="OrthoDB" id="9758751at2"/>
<dbReference type="InterPro" id="IPR027417">
    <property type="entry name" value="P-loop_NTPase"/>
</dbReference>
<name>A0A238JY04_9RHOB</name>
<dbReference type="InterPro" id="IPR051162">
    <property type="entry name" value="T4SS_component"/>
</dbReference>
<feature type="compositionally biased region" description="Acidic residues" evidence="1">
    <location>
        <begin position="438"/>
        <end position="448"/>
    </location>
</feature>
<feature type="domain" description="Helicase HerA-like C-terminal" evidence="2">
    <location>
        <begin position="14"/>
        <end position="513"/>
    </location>
</feature>
<organism evidence="3 4">
    <name type="scientific">Ruegeria arenilitoris</name>
    <dbReference type="NCBI Taxonomy" id="1173585"/>
    <lineage>
        <taxon>Bacteria</taxon>
        <taxon>Pseudomonadati</taxon>
        <taxon>Pseudomonadota</taxon>
        <taxon>Alphaproteobacteria</taxon>
        <taxon>Rhodobacterales</taxon>
        <taxon>Roseobacteraceae</taxon>
        <taxon>Ruegeria</taxon>
    </lineage>
</organism>
<evidence type="ECO:0000259" key="2">
    <source>
        <dbReference type="Pfam" id="PF05872"/>
    </source>
</evidence>
<dbReference type="PANTHER" id="PTHR30121:SF6">
    <property type="entry name" value="SLR6007 PROTEIN"/>
    <property type="match status" value="1"/>
</dbReference>
<dbReference type="RefSeq" id="WP_093962084.1">
    <property type="nucleotide sequence ID" value="NZ_FXYG01000001.1"/>
</dbReference>
<dbReference type="InterPro" id="IPR033186">
    <property type="entry name" value="HerA_C"/>
</dbReference>
<reference evidence="4" key="1">
    <citation type="submission" date="2017-05" db="EMBL/GenBank/DDBJ databases">
        <authorList>
            <person name="Rodrigo-Torres L."/>
            <person name="Arahal R. D."/>
            <person name="Lucena T."/>
        </authorList>
    </citation>
    <scope>NUCLEOTIDE SEQUENCE [LARGE SCALE GENOMIC DNA]</scope>
    <source>
        <strain evidence="4">CECT 8715</strain>
    </source>
</reference>
<dbReference type="Proteomes" id="UP000202485">
    <property type="component" value="Unassembled WGS sequence"/>
</dbReference>
<dbReference type="EMBL" id="FXYG01000001">
    <property type="protein sequence ID" value="SMX34586.1"/>
    <property type="molecule type" value="Genomic_DNA"/>
</dbReference>
<dbReference type="CDD" id="cd01127">
    <property type="entry name" value="TrwB_TraG_TraD_VirD4"/>
    <property type="match status" value="1"/>
</dbReference>
<dbReference type="Pfam" id="PF05872">
    <property type="entry name" value="HerA_C"/>
    <property type="match status" value="1"/>
</dbReference>